<name>A0A0B7NXM2_9FUNG</name>
<organism evidence="2 3">
    <name type="scientific">Parasitella parasitica</name>
    <dbReference type="NCBI Taxonomy" id="35722"/>
    <lineage>
        <taxon>Eukaryota</taxon>
        <taxon>Fungi</taxon>
        <taxon>Fungi incertae sedis</taxon>
        <taxon>Mucoromycota</taxon>
        <taxon>Mucoromycotina</taxon>
        <taxon>Mucoromycetes</taxon>
        <taxon>Mucorales</taxon>
        <taxon>Mucorineae</taxon>
        <taxon>Mucoraceae</taxon>
        <taxon>Parasitella</taxon>
    </lineage>
</organism>
<proteinExistence type="predicted"/>
<keyword evidence="1" id="KW-1133">Transmembrane helix</keyword>
<protein>
    <submittedName>
        <fullName evidence="2">Uncharacterized protein</fullName>
    </submittedName>
</protein>
<evidence type="ECO:0000256" key="1">
    <source>
        <dbReference type="SAM" id="Phobius"/>
    </source>
</evidence>
<dbReference type="AlphaFoldDB" id="A0A0B7NXM2"/>
<dbReference type="Gene3D" id="3.20.20.140">
    <property type="entry name" value="Metal-dependent hydrolases"/>
    <property type="match status" value="1"/>
</dbReference>
<sequence>MALKETSFVPITVLKGGEQLSFACSKRLEATLRKNLDFGLVLFSIAFLLLISLVYTFLPDASTVFTSQDLRNPISFSTIYAGRAKSKEIQECLSIKANHPNVVVWDGQGQVPQNFYIYIGNEIIRRIEKDVHIMTTNDHKGIDSWPRPTSSADVNEMPNPVTSYVRVFDGFNPSVKAIRIVASGGITSVLALPGSANVIGGEAYACNLRPWSTVSNQDMLIQANNTEYKEWRRMKKACGENPKPYIRLGMAYLSRNELTKAQNLKREDFDAYCIPEVLRHAPNNITIVTFANWRYTKETYQSISEELKILCEAGLGHCIEYLKLDYDANIVIWDREPLALAAVPFHVIIDGVPLFDEPRCDKKSNVPGYDLQGSYVLTGFVGVGSSLDLIEMLFEPMASDRNAAAVKNDNPKDLLRAVDALMSRNVVVGVSAAFKTNAEFRKKACAT</sequence>
<feature type="transmembrane region" description="Helical" evidence="1">
    <location>
        <begin position="36"/>
        <end position="58"/>
    </location>
</feature>
<dbReference type="STRING" id="35722.A0A0B7NXM2"/>
<dbReference type="Proteomes" id="UP000054107">
    <property type="component" value="Unassembled WGS sequence"/>
</dbReference>
<keyword evidence="3" id="KW-1185">Reference proteome</keyword>
<keyword evidence="1" id="KW-0472">Membrane</keyword>
<dbReference type="OrthoDB" id="10258955at2759"/>
<reference evidence="2 3" key="1">
    <citation type="submission" date="2014-09" db="EMBL/GenBank/DDBJ databases">
        <authorList>
            <person name="Ellenberger Sabrina"/>
        </authorList>
    </citation>
    <scope>NUCLEOTIDE SEQUENCE [LARGE SCALE GENOMIC DNA]</scope>
    <source>
        <strain evidence="2 3">CBS 412.66</strain>
    </source>
</reference>
<dbReference type="EMBL" id="LN734231">
    <property type="protein sequence ID" value="CEP20158.1"/>
    <property type="molecule type" value="Genomic_DNA"/>
</dbReference>
<accession>A0A0B7NXM2</accession>
<evidence type="ECO:0000313" key="2">
    <source>
        <dbReference type="EMBL" id="CEP20158.1"/>
    </source>
</evidence>
<gene>
    <name evidence="2" type="primary">PARPA_14479.1 scaffold 50540</name>
</gene>
<evidence type="ECO:0000313" key="3">
    <source>
        <dbReference type="Proteomes" id="UP000054107"/>
    </source>
</evidence>
<keyword evidence="1" id="KW-0812">Transmembrane</keyword>